<reference evidence="7" key="1">
    <citation type="submission" date="2021-01" db="EMBL/GenBank/DDBJ databases">
        <title>Whole genome shotgun sequence of Planotetraspora thailandica NBRC 104271.</title>
        <authorList>
            <person name="Komaki H."/>
            <person name="Tamura T."/>
        </authorList>
    </citation>
    <scope>NUCLEOTIDE SEQUENCE</scope>
    <source>
        <strain evidence="7">NBRC 104271</strain>
    </source>
</reference>
<evidence type="ECO:0000256" key="4">
    <source>
        <dbReference type="ARBA" id="ARBA00022825"/>
    </source>
</evidence>
<dbReference type="InterPro" id="IPR000209">
    <property type="entry name" value="Peptidase_S8/S53_dom"/>
</dbReference>
<comment type="similarity">
    <text evidence="1 5">Belongs to the peptidase S8 family.</text>
</comment>
<dbReference type="EMBL" id="BOOR01000021">
    <property type="protein sequence ID" value="GII54878.1"/>
    <property type="molecule type" value="Genomic_DNA"/>
</dbReference>
<dbReference type="RefSeq" id="WP_203945073.1">
    <property type="nucleotide sequence ID" value="NZ_BOOR01000021.1"/>
</dbReference>
<dbReference type="Pfam" id="PF00082">
    <property type="entry name" value="Peptidase_S8"/>
    <property type="match status" value="1"/>
</dbReference>
<feature type="active site" description="Charge relay system" evidence="5">
    <location>
        <position position="305"/>
    </location>
</feature>
<dbReference type="PROSITE" id="PS51892">
    <property type="entry name" value="SUBTILASE"/>
    <property type="match status" value="1"/>
</dbReference>
<keyword evidence="2 5" id="KW-0645">Protease</keyword>
<evidence type="ECO:0000259" key="6">
    <source>
        <dbReference type="Pfam" id="PF00082"/>
    </source>
</evidence>
<dbReference type="GO" id="GO:0006508">
    <property type="term" value="P:proteolysis"/>
    <property type="evidence" value="ECO:0007669"/>
    <property type="project" value="UniProtKB-KW"/>
</dbReference>
<comment type="caution">
    <text evidence="7">The sequence shown here is derived from an EMBL/GenBank/DDBJ whole genome shotgun (WGS) entry which is preliminary data.</text>
</comment>
<dbReference type="InterPro" id="IPR015500">
    <property type="entry name" value="Peptidase_S8_subtilisin-rel"/>
</dbReference>
<evidence type="ECO:0000313" key="8">
    <source>
        <dbReference type="Proteomes" id="UP000605992"/>
    </source>
</evidence>
<feature type="domain" description="Peptidase S8/S53" evidence="6">
    <location>
        <begin position="116"/>
        <end position="317"/>
    </location>
</feature>
<accession>A0A8J3V136</accession>
<keyword evidence="4 5" id="KW-0720">Serine protease</keyword>
<evidence type="ECO:0000256" key="3">
    <source>
        <dbReference type="ARBA" id="ARBA00022801"/>
    </source>
</evidence>
<feature type="active site" description="Charge relay system" evidence="5">
    <location>
        <position position="158"/>
    </location>
</feature>
<sequence>MRTRLVEHLPDRPALIRPGELLTSSPAACSRWIDDRGGLRLAGPVQSRGAGPSGAVHHVRLSPGVDVLDLTASLRDKGHIASPNHVLVGQPLYFGGPGGRPSPARAVPYEPGEACDVTVGVLDTGLAPHPWLTPWYRDDIAETPDADRDGTLDEQAGHGTFVAGLILREAPGVRLRAIRLLDSHGVSDEAALLRTLTSLRRDPIDVLNLSFGGFTFDDQAPVGLEDALRGFPAVVACAGNTGMSRPFWPAALPGVVAVAALDDEARAGFSAYGPWVDACAQGVGLTSSFVEHESFHGFATWSGTSFATAIVAGRVAAHCRNMPPGEAVRHVLGGGRRIHDLGVIVAKDR</sequence>
<dbReference type="InterPro" id="IPR023827">
    <property type="entry name" value="Peptidase_S8_Asp-AS"/>
</dbReference>
<dbReference type="Proteomes" id="UP000605992">
    <property type="component" value="Unassembled WGS sequence"/>
</dbReference>
<protein>
    <submittedName>
        <fullName evidence="7">Serine protease</fullName>
    </submittedName>
</protein>
<name>A0A8J3V136_9ACTN</name>
<evidence type="ECO:0000313" key="7">
    <source>
        <dbReference type="EMBL" id="GII54878.1"/>
    </source>
</evidence>
<dbReference type="InterPro" id="IPR036852">
    <property type="entry name" value="Peptidase_S8/S53_dom_sf"/>
</dbReference>
<dbReference type="Gene3D" id="3.40.50.200">
    <property type="entry name" value="Peptidase S8/S53 domain"/>
    <property type="match status" value="1"/>
</dbReference>
<dbReference type="InterPro" id="IPR050131">
    <property type="entry name" value="Peptidase_S8_subtilisin-like"/>
</dbReference>
<gene>
    <name evidence="7" type="ORF">Pth03_32670</name>
</gene>
<dbReference type="GO" id="GO:0004252">
    <property type="term" value="F:serine-type endopeptidase activity"/>
    <property type="evidence" value="ECO:0007669"/>
    <property type="project" value="UniProtKB-UniRule"/>
</dbReference>
<proteinExistence type="inferred from homology"/>
<dbReference type="CDD" id="cd00306">
    <property type="entry name" value="Peptidases_S8_S53"/>
    <property type="match status" value="1"/>
</dbReference>
<organism evidence="7 8">
    <name type="scientific">Planotetraspora thailandica</name>
    <dbReference type="NCBI Taxonomy" id="487172"/>
    <lineage>
        <taxon>Bacteria</taxon>
        <taxon>Bacillati</taxon>
        <taxon>Actinomycetota</taxon>
        <taxon>Actinomycetes</taxon>
        <taxon>Streptosporangiales</taxon>
        <taxon>Streptosporangiaceae</taxon>
        <taxon>Planotetraspora</taxon>
    </lineage>
</organism>
<dbReference type="PANTHER" id="PTHR43806:SF11">
    <property type="entry name" value="CEREVISIN-RELATED"/>
    <property type="match status" value="1"/>
</dbReference>
<feature type="active site" description="Charge relay system" evidence="5">
    <location>
        <position position="123"/>
    </location>
</feature>
<evidence type="ECO:0000256" key="5">
    <source>
        <dbReference type="PROSITE-ProRule" id="PRU01240"/>
    </source>
</evidence>
<dbReference type="AlphaFoldDB" id="A0A8J3V136"/>
<dbReference type="PANTHER" id="PTHR43806">
    <property type="entry name" value="PEPTIDASE S8"/>
    <property type="match status" value="1"/>
</dbReference>
<keyword evidence="8" id="KW-1185">Reference proteome</keyword>
<evidence type="ECO:0000256" key="1">
    <source>
        <dbReference type="ARBA" id="ARBA00011073"/>
    </source>
</evidence>
<evidence type="ECO:0000256" key="2">
    <source>
        <dbReference type="ARBA" id="ARBA00022670"/>
    </source>
</evidence>
<dbReference type="PROSITE" id="PS00136">
    <property type="entry name" value="SUBTILASE_ASP"/>
    <property type="match status" value="1"/>
</dbReference>
<dbReference type="PRINTS" id="PR00723">
    <property type="entry name" value="SUBTILISIN"/>
</dbReference>
<dbReference type="SUPFAM" id="SSF52743">
    <property type="entry name" value="Subtilisin-like"/>
    <property type="match status" value="1"/>
</dbReference>
<keyword evidence="3 5" id="KW-0378">Hydrolase</keyword>